<accession>A0A3B1DTM6</accession>
<organism evidence="1">
    <name type="scientific">hydrothermal vent metagenome</name>
    <dbReference type="NCBI Taxonomy" id="652676"/>
    <lineage>
        <taxon>unclassified sequences</taxon>
        <taxon>metagenomes</taxon>
        <taxon>ecological metagenomes</taxon>
    </lineage>
</organism>
<reference evidence="1" key="1">
    <citation type="submission" date="2018-06" db="EMBL/GenBank/DDBJ databases">
        <authorList>
            <person name="Zhirakovskaya E."/>
        </authorList>
    </citation>
    <scope>NUCLEOTIDE SEQUENCE</scope>
</reference>
<name>A0A3B1DTM6_9ZZZZ</name>
<dbReference type="EMBL" id="UOGJ01000036">
    <property type="protein sequence ID" value="VAX35195.1"/>
    <property type="molecule type" value="Genomic_DNA"/>
</dbReference>
<gene>
    <name evidence="1" type="ORF">MNBD_UNCLBAC01-2001</name>
</gene>
<sequence length="59" mass="6579">MNLNKKYYLIFLLLFFIFTQSGCALLQVPVSVVNGTFSLLGKVLGIVEKMPKPPPGVFF</sequence>
<proteinExistence type="predicted"/>
<dbReference type="AlphaFoldDB" id="A0A3B1DTM6"/>
<evidence type="ECO:0000313" key="1">
    <source>
        <dbReference type="EMBL" id="VAX35195.1"/>
    </source>
</evidence>
<protein>
    <submittedName>
        <fullName evidence="1">Uncharacterized protein</fullName>
    </submittedName>
</protein>